<keyword evidence="8" id="KW-1185">Reference proteome</keyword>
<organism evidence="7 8">
    <name type="scientific">Herminiimonas aquatilis</name>
    <dbReference type="NCBI Taxonomy" id="345342"/>
    <lineage>
        <taxon>Bacteria</taxon>
        <taxon>Pseudomonadati</taxon>
        <taxon>Pseudomonadota</taxon>
        <taxon>Betaproteobacteria</taxon>
        <taxon>Burkholderiales</taxon>
        <taxon>Oxalobacteraceae</taxon>
        <taxon>Herminiimonas</taxon>
    </lineage>
</organism>
<evidence type="ECO:0000313" key="8">
    <source>
        <dbReference type="Proteomes" id="UP001596379"/>
    </source>
</evidence>
<comment type="caution">
    <text evidence="7">The sequence shown here is derived from an EMBL/GenBank/DDBJ whole genome shotgun (WGS) entry which is preliminary data.</text>
</comment>
<evidence type="ECO:0000256" key="2">
    <source>
        <dbReference type="ARBA" id="ARBA00022737"/>
    </source>
</evidence>
<keyword evidence="2" id="KW-0677">Repeat</keyword>
<dbReference type="EMBL" id="JBHTCC010000001">
    <property type="protein sequence ID" value="MFC7298174.1"/>
    <property type="molecule type" value="Genomic_DNA"/>
</dbReference>
<evidence type="ECO:0000256" key="1">
    <source>
        <dbReference type="ARBA" id="ARBA00022729"/>
    </source>
</evidence>
<feature type="region of interest" description="Disordered" evidence="5">
    <location>
        <begin position="1"/>
        <end position="25"/>
    </location>
</feature>
<evidence type="ECO:0000256" key="3">
    <source>
        <dbReference type="ARBA" id="ARBA00022837"/>
    </source>
</evidence>
<keyword evidence="4" id="KW-0406">Ion transport</keyword>
<keyword evidence="1" id="KW-0732">Signal</keyword>
<dbReference type="InterPro" id="IPR003644">
    <property type="entry name" value="Calx_beta"/>
</dbReference>
<name>A0ABW2J3X4_9BURK</name>
<evidence type="ECO:0000256" key="5">
    <source>
        <dbReference type="SAM" id="MobiDB-lite"/>
    </source>
</evidence>
<proteinExistence type="predicted"/>
<dbReference type="Gene3D" id="3.40.50.410">
    <property type="entry name" value="von Willebrand factor, type A domain"/>
    <property type="match status" value="1"/>
</dbReference>
<dbReference type="InterPro" id="IPR001343">
    <property type="entry name" value="Hemolysn_Ca-bd"/>
</dbReference>
<dbReference type="Proteomes" id="UP001596379">
    <property type="component" value="Unassembled WGS sequence"/>
</dbReference>
<dbReference type="Pfam" id="PF19078">
    <property type="entry name" value="Big_12"/>
    <property type="match status" value="1"/>
</dbReference>
<dbReference type="Pfam" id="PF00353">
    <property type="entry name" value="HemolysinCabind"/>
    <property type="match status" value="2"/>
</dbReference>
<dbReference type="PANTHER" id="PTHR11878">
    <property type="entry name" value="SODIUM/CALCIUM EXCHANGER"/>
    <property type="match status" value="1"/>
</dbReference>
<dbReference type="InterPro" id="IPR002035">
    <property type="entry name" value="VWF_A"/>
</dbReference>
<dbReference type="InterPro" id="IPR040853">
    <property type="entry name" value="RapA2_cadherin-like"/>
</dbReference>
<dbReference type="SMART" id="SM00327">
    <property type="entry name" value="VWA"/>
    <property type="match status" value="1"/>
</dbReference>
<dbReference type="SMART" id="SM00237">
    <property type="entry name" value="Calx_beta"/>
    <property type="match status" value="5"/>
</dbReference>
<protein>
    <submittedName>
        <fullName evidence="7">Calx-beta domain-containing protein</fullName>
    </submittedName>
</protein>
<feature type="domain" description="VWFA" evidence="6">
    <location>
        <begin position="1852"/>
        <end position="2046"/>
    </location>
</feature>
<dbReference type="Gene3D" id="2.60.40.2030">
    <property type="match status" value="7"/>
</dbReference>
<dbReference type="InterPro" id="IPR036465">
    <property type="entry name" value="vWFA_dom_sf"/>
</dbReference>
<dbReference type="SUPFAM" id="SSF141072">
    <property type="entry name" value="CalX-like"/>
    <property type="match status" value="7"/>
</dbReference>
<dbReference type="SUPFAM" id="SSF53300">
    <property type="entry name" value="vWA-like"/>
    <property type="match status" value="1"/>
</dbReference>
<dbReference type="PRINTS" id="PR00313">
    <property type="entry name" value="CABNDNGRPT"/>
</dbReference>
<accession>A0ABW2J3X4</accession>
<dbReference type="Pfam" id="PF13519">
    <property type="entry name" value="VWA_2"/>
    <property type="match status" value="1"/>
</dbReference>
<feature type="compositionally biased region" description="Polar residues" evidence="5">
    <location>
        <begin position="1"/>
        <end position="22"/>
    </location>
</feature>
<dbReference type="InterPro" id="IPR044048">
    <property type="entry name" value="Big_12"/>
</dbReference>
<dbReference type="InterPro" id="IPR011049">
    <property type="entry name" value="Serralysin-like_metalloprot_C"/>
</dbReference>
<dbReference type="InterPro" id="IPR019960">
    <property type="entry name" value="T1SS_VCA0849"/>
</dbReference>
<dbReference type="InterPro" id="IPR051171">
    <property type="entry name" value="CaCA"/>
</dbReference>
<evidence type="ECO:0000259" key="6">
    <source>
        <dbReference type="PROSITE" id="PS50234"/>
    </source>
</evidence>
<dbReference type="Gene3D" id="2.60.40.10">
    <property type="entry name" value="Immunoglobulins"/>
    <property type="match status" value="1"/>
</dbReference>
<evidence type="ECO:0000313" key="7">
    <source>
        <dbReference type="EMBL" id="MFC7298174.1"/>
    </source>
</evidence>
<dbReference type="Pfam" id="PF17803">
    <property type="entry name" value="Cadherin_4"/>
    <property type="match status" value="1"/>
</dbReference>
<dbReference type="PROSITE" id="PS00330">
    <property type="entry name" value="HEMOLYSIN_CALCIUM"/>
    <property type="match status" value="4"/>
</dbReference>
<dbReference type="InterPro" id="IPR018511">
    <property type="entry name" value="Hemolysin-typ_Ca-bd_CS"/>
</dbReference>
<evidence type="ECO:0000256" key="4">
    <source>
        <dbReference type="ARBA" id="ARBA00023065"/>
    </source>
</evidence>
<dbReference type="InterPro" id="IPR038081">
    <property type="entry name" value="CalX-like_sf"/>
</dbReference>
<dbReference type="NCBIfam" id="NF012196">
    <property type="entry name" value="Ig_like_ice"/>
    <property type="match status" value="1"/>
</dbReference>
<gene>
    <name evidence="7" type="ORF">ACFQO0_06965</name>
</gene>
<dbReference type="PROSITE" id="PS50234">
    <property type="entry name" value="VWFA"/>
    <property type="match status" value="1"/>
</dbReference>
<keyword evidence="4" id="KW-0813">Transport</keyword>
<reference evidence="8" key="1">
    <citation type="journal article" date="2019" name="Int. J. Syst. Evol. Microbiol.">
        <title>The Global Catalogue of Microorganisms (GCM) 10K type strain sequencing project: providing services to taxonomists for standard genome sequencing and annotation.</title>
        <authorList>
            <consortium name="The Broad Institute Genomics Platform"/>
            <consortium name="The Broad Institute Genome Sequencing Center for Infectious Disease"/>
            <person name="Wu L."/>
            <person name="Ma J."/>
        </authorList>
    </citation>
    <scope>NUCLEOTIDE SEQUENCE [LARGE SCALE GENOMIC DNA]</scope>
    <source>
        <strain evidence="8">CCUG 36956</strain>
    </source>
</reference>
<dbReference type="NCBIfam" id="TIGR03661">
    <property type="entry name" value="T1SS_VCA0849"/>
    <property type="match status" value="1"/>
</dbReference>
<dbReference type="InterPro" id="IPR049826">
    <property type="entry name" value="Ig-like_ice"/>
</dbReference>
<dbReference type="PANTHER" id="PTHR11878:SF65">
    <property type="entry name" value="NA_CA-EXCHANGE PROTEIN, ISOFORM G"/>
    <property type="match status" value="1"/>
</dbReference>
<keyword evidence="3" id="KW-0106">Calcium</keyword>
<dbReference type="NCBIfam" id="NF033510">
    <property type="entry name" value="Ca_tandemer"/>
    <property type="match status" value="1"/>
</dbReference>
<dbReference type="Pfam" id="PF03160">
    <property type="entry name" value="Calx-beta"/>
    <property type="match status" value="7"/>
</dbReference>
<dbReference type="CDD" id="cd00198">
    <property type="entry name" value="vWFA"/>
    <property type="match status" value="1"/>
</dbReference>
<dbReference type="SUPFAM" id="SSF51120">
    <property type="entry name" value="beta-Roll"/>
    <property type="match status" value="1"/>
</dbReference>
<dbReference type="RefSeq" id="WP_382233293.1">
    <property type="nucleotide sequence ID" value="NZ_JBHTCC010000001.1"/>
</dbReference>
<dbReference type="InterPro" id="IPR013783">
    <property type="entry name" value="Ig-like_fold"/>
</dbReference>
<sequence>MIDASVTTTDAAGNSATATDTEGYTVDVTPPVPTITLSSNITADDVINATEAGQTIAITGSVGGDAKVGDTVTLIVNGHTYIGTVAAGLGFSIDVPGSDLVADGDKIIDAQVTTTDTAGNTGTGTDTESYTVDTTAPTVVVNIVDSALNLADNVSDVTFTFSEVPVGFTSGDITVAGGTISGLTATGNPLVWTATFTATPGYNGTGTVTVTAGSYTDAANNAGAGGSDNVTINTAPALQVAVNDALNNYNLTEGNGFAHFTVSLSATSSVATTISLALSNGTAAGSGVDYGSTGANNLQVSFDDGATWSNATSATIPAGSTSFVVRTPVIDDALNEFNETFSLTATKTAGVTSNTSDSATATILDNDYTAPNITINDVSVNESAGTITFTVSLSSASGKPISVDYATRDGSATAGQDYVGGNGTVNFAAGETTKTITIGINEDVVFEGNESFFIDLSNAVHAQITDPIGQGTIFDNEGAPAISVGNVSVQEDGGYAVFTVSLSGVSGSATNFWLGLNNGTATLGQDFTSALQISIDGGATWTTTSNGSIPAGSSSALVRVPVINDTLNEVGENFTLTANVTSSNTSNASASGVATIVDNDAQPSLSINDVTVNEGAGTATFTVTLSAASGQTVTVSYNTSNGTATAGSDYTAVANTLTFAPGETTKTITVNITNDTVYEGTVGETFNVNLTAPTNATIGDNLGVGTIVDNDAAPVISSISSPSVVEGGALVYTVNVTGTSSTGTTFTYNLGGGSATAGTDYTATPTFTNGVTLVGNVLTVPAGVTSFTVSIPTVNDVLNEASETVPLTIGAATGTGVITDNDAQPSLSINDVTVNEAAGTATFTVTLSAASGQTVTVGYNTSNGTATAGSDYTAASNTLTFAPGETTKTITVSIINDTVYEGATGETFNVNLTSPSNATISDNLGVGTITDNDAVPVIGSITSPSVAEGGILVYTVSVTGTSSTGTTFTYNLGGGSATAGTDYTATPTFTNGVTLVGNVLTVPPGVTSFTISIPTGNDSLVEPDETVNLTLGGVVGIGTILNNDYAPVLDLDASGAGTGYTTTFTENGAAISIADIDISITDLDGSNIQGATITLTNPQTGDSGNFGSLPAGITGSIVGNSVVLTGSASLAAYQTAIRSLTFINTSETPDTTPRVITVVVTDGTNTSNTATTTINVISVNDAPVNTVPTSIAVTEDVATKLTGISVGDVDAGSTNLQVTLSVPTGTLTSVAVPGVIVSGSGTGTIVLTGTQAAINSFLAGTGVSYTTAANANGNVNLTITTNDLGNTGSGGAKSDTDTVALNITPVNDAPIGTDDTYNGANSVVEGKTVVRGSVLINDTDIDSATLTVGQFASNSGATAATANGSNSITTALGGTVVMNADGTFTYTAPVRNHADATADVDSFVYRASDGSLNSGWTTVNINITDSAPVANNDVDSVGIGSSITGNVITGAGGNVVGGADTYSDGPTTVTSVTFGGTSYSIPTGGRTITTTNGELVIQQDGSYTYSSTYQTNALAASGTASVSEWTNAGFTVYGFEGQTLYGSNTNSIVTANLDGAAAGRVRVRNETGTNDDGIGVDNSNTTGTNARIQSGENLVIDIGFSTKSSSVTLTSLSSGETAVWRAYNASGAIVGSGTIGGANGDIVTSTIATSSGYKYLVFTSTSSGTNYLVNGLTAQPDLSNITPDQFGYTLTDGDGTSSNSATLTVTTDSTISATADSATVYESGLASGTQPAAASLPTVATGNLFANDAGITSSTTVTSINGTAASGGTITITNATGTLVVNSSTGAYTYTLNAATTESVNDKPTFSYTLQDSVTGQTTTANLVVNIVDDAPIGGDITQTLQAASNAALTYNLVIVLDRSGSMTTDANGNWSNEAGFDPTTVRMDIAKEALAKLIERYDGLGNVNVKIIDFADGANETSWFIDDKSNAISYINTVQAGGGTQYQTALNEVMSGFTKPVADKTLVYFITDGQPSDGGLNTTTLQTNWQNFVAANADISFGIGIGSASLAALLPIAYPNTDADGNGSEDYAIKVANAADLTDTLLATVNSGIVQGNVTVLTGNGTSGFLLGADGGTLTSIEVDGIIYSYNGTGTSVFVIDTAKGGELTVDFVTGTYNYELTVNKTIQNQQETFKITAVDADGDAKTINLNVNLDYIANLDANQDIILTNVQNGTPIVVSSDALLHNDSIGSSASVTSSQNAVNGSVSGSTNITYTPGTVPTQTIRVLTEAPYDASSQRQSDVRENAIDLTDRSKFGTQIPAGTNTWAIDAGVTGYTQVFKGNLTNNATGTAGRDIDFVAVHLYAGERIYVDVDNNSNTISRQIQYQDAAGVWQTASLGTTDGWYTATVSGEFYIQLQTNNTNTNNTNYSTAYDLVLTIDQVNGPIGPDAGSFDYTVTENGLTSGATAEVIHVAGNTINGTDSDEIIIGGGTNDILRGGGGNDVLISGDGNDQLFGGSGVDRLEGGAGNDTLDGGTGNDILIGGAGNDMLTGGLGADTFKWSFADKGAAGTPAVDTVTDFDTATGSDKLDLRDLLQGEISQGVGSNLDSYLHFEKSGTDTIVHVSTNGGFHDGYNAANEAQTIVLKGVDLMGGMTTDQQVIQDMITKGKLITD</sequence>